<feature type="transmembrane region" description="Helical" evidence="6">
    <location>
        <begin position="762"/>
        <end position="785"/>
    </location>
</feature>
<evidence type="ECO:0000256" key="5">
    <source>
        <dbReference type="ARBA" id="ARBA00023136"/>
    </source>
</evidence>
<dbReference type="InterPro" id="IPR038766">
    <property type="entry name" value="Membrane_comp_ABC_pdt"/>
</dbReference>
<feature type="transmembrane region" description="Helical" evidence="6">
    <location>
        <begin position="346"/>
        <end position="367"/>
    </location>
</feature>
<name>A0A7G5IET3_9SPHN</name>
<feature type="transmembrane region" description="Helical" evidence="6">
    <location>
        <begin position="256"/>
        <end position="280"/>
    </location>
</feature>
<keyword evidence="4 6" id="KW-1133">Transmembrane helix</keyword>
<feature type="transmembrane region" description="Helical" evidence="6">
    <location>
        <begin position="474"/>
        <end position="491"/>
    </location>
</feature>
<feature type="domain" description="ABC3 transporter permease C-terminal" evidence="7">
    <location>
        <begin position="714"/>
        <end position="824"/>
    </location>
</feature>
<evidence type="ECO:0000256" key="2">
    <source>
        <dbReference type="ARBA" id="ARBA00022475"/>
    </source>
</evidence>
<evidence type="ECO:0000256" key="3">
    <source>
        <dbReference type="ARBA" id="ARBA00022692"/>
    </source>
</evidence>
<evidence type="ECO:0000313" key="9">
    <source>
        <dbReference type="EMBL" id="QMW21875.1"/>
    </source>
</evidence>
<organism evidence="9 10">
    <name type="scientific">Sandaracinobacteroides saxicola</name>
    <dbReference type="NCBI Taxonomy" id="2759707"/>
    <lineage>
        <taxon>Bacteria</taxon>
        <taxon>Pseudomonadati</taxon>
        <taxon>Pseudomonadota</taxon>
        <taxon>Alphaproteobacteria</taxon>
        <taxon>Sphingomonadales</taxon>
        <taxon>Sphingosinicellaceae</taxon>
        <taxon>Sandaracinobacteroides</taxon>
    </lineage>
</organism>
<evidence type="ECO:0000259" key="7">
    <source>
        <dbReference type="Pfam" id="PF02687"/>
    </source>
</evidence>
<dbReference type="Pfam" id="PF02687">
    <property type="entry name" value="FtsX"/>
    <property type="match status" value="2"/>
</dbReference>
<feature type="domain" description="ABC3 transporter permease C-terminal" evidence="7">
    <location>
        <begin position="259"/>
        <end position="373"/>
    </location>
</feature>
<sequence length="834" mass="86153">MTLAWNLARREMRGGLGGLRLLAVCLFLGVLALAGVGSLSSSIIGGLSSQGQTILGGDLEVRLTQREATPAERAAIRQLGQTADVIRMRAMVRTISAKELLGELKAVDGNWPLYGTASLRGSAPSNATVQTALSKGAVIGEGLADQLGLKVGDTIALGEARFPVTGILDAEPDRAGEGFTLGPTVLIRTDALARTGLLQPGSLYRAHIRVKMPANADVAAATERLKAQFPDAGWRIADRSDGAPGVRRFVERLGQFLSLVSLTALAVAGVGVGNGVASYLDRKSTTIATLKTMGASSKLIVRSYLLQIGSVALVAAAAGALVGAFIPQLVVALAGDALPVPPALGFYPLPLLAAIGFGLLVALAFALPPLARAGALPAARLFRGGVEQWPWPSRRTLALAFAAAALVCALAIAQSSEPLFAAGFLAAAAALLLLLWALAWAIRRAAAALPRPRGVLARLALANLHRPGSMTRQLVVALGLGLTLFATLALIETSFRGEIARTVPAKAPGYFVLDLPKEDEAAFRAKVNGIAPGADLRMVPSLRGPVTAVNGTPVSEMKNIPEGAWILRGDRGLTFSADIPPGNSVVAGRWWSPGYAGPPLVSLDAEAAAQLGLKVGDSITVSVLGTEITATIANLRRIDWDSLGFNFVLVFDPNTLAPAPFTWMATVSPEASQDAGFTRAISAAFPTSSVVKVKDVLGQVSTLLTQMGTAIRAAASVAILAGIAVLIGALAAQARARIYDSVILKLLGATGGQILRSALLEYAALGLIVAGLALGLGTLAGWFTVTRVLQFTWQPDWGVALLTVFAGAAVTLLFGMAGAARALGAKVNGVLREL</sequence>
<feature type="transmembrane region" description="Helical" evidence="6">
    <location>
        <begin position="396"/>
        <end position="413"/>
    </location>
</feature>
<accession>A0A7G5IET3</accession>
<feature type="transmembrane region" description="Helical" evidence="6">
    <location>
        <begin position="710"/>
        <end position="732"/>
    </location>
</feature>
<feature type="transmembrane region" description="Helical" evidence="6">
    <location>
        <begin position="797"/>
        <end position="817"/>
    </location>
</feature>
<evidence type="ECO:0000256" key="6">
    <source>
        <dbReference type="SAM" id="Phobius"/>
    </source>
</evidence>
<dbReference type="EMBL" id="CP059851">
    <property type="protein sequence ID" value="QMW21875.1"/>
    <property type="molecule type" value="Genomic_DNA"/>
</dbReference>
<dbReference type="Pfam" id="PF12704">
    <property type="entry name" value="MacB_PCD"/>
    <property type="match status" value="1"/>
</dbReference>
<reference evidence="9 10" key="1">
    <citation type="submission" date="2020-07" db="EMBL/GenBank/DDBJ databases">
        <title>Complete genome sequence for Sandaracinobacter sp. M6.</title>
        <authorList>
            <person name="Tang Y."/>
            <person name="Liu Q."/>
            <person name="Guo Z."/>
            <person name="Lei P."/>
            <person name="Huang B."/>
        </authorList>
    </citation>
    <scope>NUCLEOTIDE SEQUENCE [LARGE SCALE GENOMIC DNA]</scope>
    <source>
        <strain evidence="9 10">M6</strain>
    </source>
</reference>
<keyword evidence="2" id="KW-1003">Cell membrane</keyword>
<feature type="domain" description="MacB-like periplasmic core" evidence="8">
    <location>
        <begin position="24"/>
        <end position="227"/>
    </location>
</feature>
<gene>
    <name evidence="9" type="ORF">H3309_10785</name>
</gene>
<dbReference type="AlphaFoldDB" id="A0A7G5IET3"/>
<proteinExistence type="predicted"/>
<dbReference type="KEGG" id="sand:H3309_10785"/>
<protein>
    <submittedName>
        <fullName evidence="9">FtsX-like permease family protein</fullName>
    </submittedName>
</protein>
<comment type="subcellular location">
    <subcellularLocation>
        <location evidence="1">Cell membrane</location>
        <topology evidence="1">Multi-pass membrane protein</topology>
    </subcellularLocation>
</comment>
<keyword evidence="5 6" id="KW-0472">Membrane</keyword>
<dbReference type="InterPro" id="IPR025857">
    <property type="entry name" value="MacB_PCD"/>
</dbReference>
<evidence type="ECO:0000313" key="10">
    <source>
        <dbReference type="Proteomes" id="UP000515292"/>
    </source>
</evidence>
<keyword evidence="3 6" id="KW-0812">Transmembrane</keyword>
<dbReference type="GO" id="GO:0005886">
    <property type="term" value="C:plasma membrane"/>
    <property type="evidence" value="ECO:0007669"/>
    <property type="project" value="UniProtKB-SubCell"/>
</dbReference>
<feature type="transmembrane region" description="Helical" evidence="6">
    <location>
        <begin position="419"/>
        <end position="442"/>
    </location>
</feature>
<dbReference type="Proteomes" id="UP000515292">
    <property type="component" value="Chromosome"/>
</dbReference>
<dbReference type="RefSeq" id="WP_182294721.1">
    <property type="nucleotide sequence ID" value="NZ_CP059851.1"/>
</dbReference>
<dbReference type="PANTHER" id="PTHR30287">
    <property type="entry name" value="MEMBRANE COMPONENT OF PREDICTED ABC SUPERFAMILY METABOLITE UPTAKE TRANSPORTER"/>
    <property type="match status" value="1"/>
</dbReference>
<evidence type="ECO:0000256" key="4">
    <source>
        <dbReference type="ARBA" id="ARBA00022989"/>
    </source>
</evidence>
<evidence type="ECO:0000256" key="1">
    <source>
        <dbReference type="ARBA" id="ARBA00004651"/>
    </source>
</evidence>
<dbReference type="InterPro" id="IPR003838">
    <property type="entry name" value="ABC3_permease_C"/>
</dbReference>
<evidence type="ECO:0000259" key="8">
    <source>
        <dbReference type="Pfam" id="PF12704"/>
    </source>
</evidence>
<feature type="transmembrane region" description="Helical" evidence="6">
    <location>
        <begin position="301"/>
        <end position="326"/>
    </location>
</feature>
<keyword evidence="10" id="KW-1185">Reference proteome</keyword>
<dbReference type="PANTHER" id="PTHR30287:SF1">
    <property type="entry name" value="INNER MEMBRANE PROTEIN"/>
    <property type="match status" value="1"/>
</dbReference>